<evidence type="ECO:0000256" key="2">
    <source>
        <dbReference type="ARBA" id="ARBA00023180"/>
    </source>
</evidence>
<dbReference type="InterPro" id="IPR051428">
    <property type="entry name" value="Sphingo_Act-Surfact_Prot"/>
</dbReference>
<dbReference type="SUPFAM" id="SSF47862">
    <property type="entry name" value="Saposin"/>
    <property type="match status" value="1"/>
</dbReference>
<dbReference type="InParanoid" id="D3B9C4"/>
<reference evidence="5 6" key="1">
    <citation type="journal article" date="2011" name="Genome Res.">
        <title>Phylogeny-wide analysis of social amoeba genomes highlights ancient origins for complex intercellular communication.</title>
        <authorList>
            <person name="Heidel A.J."/>
            <person name="Lawal H.M."/>
            <person name="Felder M."/>
            <person name="Schilde C."/>
            <person name="Helps N.R."/>
            <person name="Tunggal B."/>
            <person name="Rivero F."/>
            <person name="John U."/>
            <person name="Schleicher M."/>
            <person name="Eichinger L."/>
            <person name="Platzer M."/>
            <person name="Noegel A.A."/>
            <person name="Schaap P."/>
            <person name="Gloeckner G."/>
        </authorList>
    </citation>
    <scope>NUCLEOTIDE SEQUENCE [LARGE SCALE GENOMIC DNA]</scope>
    <source>
        <strain evidence="6">ATCC 26659 / Pp 5 / PN500</strain>
    </source>
</reference>
<dbReference type="Gene3D" id="1.10.225.10">
    <property type="entry name" value="Saposin-like"/>
    <property type="match status" value="2"/>
</dbReference>
<keyword evidence="6" id="KW-1185">Reference proteome</keyword>
<evidence type="ECO:0000259" key="4">
    <source>
        <dbReference type="PROSITE" id="PS50015"/>
    </source>
</evidence>
<keyword evidence="2" id="KW-0325">Glycoprotein</keyword>
<name>D3B9C4_HETP5</name>
<gene>
    <name evidence="5" type="ORF">PPL_05068</name>
</gene>
<dbReference type="GeneID" id="31360554"/>
<dbReference type="Pfam" id="PF03489">
    <property type="entry name" value="SapB_2"/>
    <property type="match status" value="1"/>
</dbReference>
<dbReference type="AlphaFoldDB" id="D3B9C4"/>
<dbReference type="RefSeq" id="XP_020433953.1">
    <property type="nucleotide sequence ID" value="XM_020575964.1"/>
</dbReference>
<dbReference type="OMA" id="LEHECKP"/>
<dbReference type="SMART" id="SM00741">
    <property type="entry name" value="SapB"/>
    <property type="match status" value="1"/>
</dbReference>
<evidence type="ECO:0000256" key="3">
    <source>
        <dbReference type="SAM" id="SignalP"/>
    </source>
</evidence>
<evidence type="ECO:0000313" key="5">
    <source>
        <dbReference type="EMBL" id="EFA81836.1"/>
    </source>
</evidence>
<keyword evidence="1" id="KW-1015">Disulfide bond</keyword>
<dbReference type="InterPro" id="IPR008138">
    <property type="entry name" value="SapB_2"/>
</dbReference>
<proteinExistence type="predicted"/>
<dbReference type="InterPro" id="IPR011001">
    <property type="entry name" value="Saposin-like"/>
</dbReference>
<protein>
    <recommendedName>
        <fullName evidence="4">Saposin B-type domain-containing protein</fullName>
    </recommendedName>
</protein>
<comment type="caution">
    <text evidence="5">The sequence shown here is derived from an EMBL/GenBank/DDBJ whole genome shotgun (WGS) entry which is preliminary data.</text>
</comment>
<dbReference type="PANTHER" id="PTHR11480:SF98">
    <property type="entry name" value="SAPOSIN B-TYPE DOMAIN-CONTAINING PROTEIN"/>
    <property type="match status" value="1"/>
</dbReference>
<sequence length="231" mass="26877">MKFLIAFVVILAVFASSAQANNVLKCDLCQYVVKHAESLILRNHTQNQIIHQMEKACHHLPHKWSGHCVSLIDVHGSDIITRLINHEKPAVVCKQLHICKNHVGEVMDIQDEFDDEDFDDEDFDDEDFDLFEFEQELLEALDLSDNLEKKHHIPGHNIVKKYKCKACHFLVKKAEHLVKLNKRIDEIQSALEHECKPLCFWLELLDLGFHDLDLTIDLGYYLTLQIYLIII</sequence>
<dbReference type="InterPro" id="IPR007856">
    <property type="entry name" value="SapB_1"/>
</dbReference>
<feature type="domain" description="Saposin B-type" evidence="4">
    <location>
        <begin position="22"/>
        <end position="103"/>
    </location>
</feature>
<dbReference type="GO" id="GO:0006629">
    <property type="term" value="P:lipid metabolic process"/>
    <property type="evidence" value="ECO:0007669"/>
    <property type="project" value="InterPro"/>
</dbReference>
<dbReference type="EMBL" id="ADBJ01000022">
    <property type="protein sequence ID" value="EFA81836.1"/>
    <property type="molecule type" value="Genomic_DNA"/>
</dbReference>
<organism evidence="5 6">
    <name type="scientific">Heterostelium pallidum (strain ATCC 26659 / Pp 5 / PN500)</name>
    <name type="common">Cellular slime mold</name>
    <name type="synonym">Polysphondylium pallidum</name>
    <dbReference type="NCBI Taxonomy" id="670386"/>
    <lineage>
        <taxon>Eukaryota</taxon>
        <taxon>Amoebozoa</taxon>
        <taxon>Evosea</taxon>
        <taxon>Eumycetozoa</taxon>
        <taxon>Dictyostelia</taxon>
        <taxon>Acytosteliales</taxon>
        <taxon>Acytosteliaceae</taxon>
        <taxon>Heterostelium</taxon>
    </lineage>
</organism>
<dbReference type="Pfam" id="PF05184">
    <property type="entry name" value="SapB_1"/>
    <property type="match status" value="2"/>
</dbReference>
<dbReference type="InterPro" id="IPR008139">
    <property type="entry name" value="SaposinB_dom"/>
</dbReference>
<evidence type="ECO:0000313" key="6">
    <source>
        <dbReference type="Proteomes" id="UP000001396"/>
    </source>
</evidence>
<dbReference type="PANTHER" id="PTHR11480">
    <property type="entry name" value="SAPOSIN-RELATED"/>
    <property type="match status" value="1"/>
</dbReference>
<dbReference type="Proteomes" id="UP000001396">
    <property type="component" value="Unassembled WGS sequence"/>
</dbReference>
<feature type="chain" id="PRO_5003040983" description="Saposin B-type domain-containing protein" evidence="3">
    <location>
        <begin position="21"/>
        <end position="231"/>
    </location>
</feature>
<feature type="signal peptide" evidence="3">
    <location>
        <begin position="1"/>
        <end position="20"/>
    </location>
</feature>
<evidence type="ECO:0000256" key="1">
    <source>
        <dbReference type="ARBA" id="ARBA00023157"/>
    </source>
</evidence>
<dbReference type="PROSITE" id="PS50015">
    <property type="entry name" value="SAP_B"/>
    <property type="match status" value="1"/>
</dbReference>
<accession>D3B9C4</accession>
<keyword evidence="3" id="KW-0732">Signal</keyword>